<dbReference type="GO" id="GO:0034040">
    <property type="term" value="F:ATPase-coupled lipid transmembrane transporter activity"/>
    <property type="evidence" value="ECO:0007669"/>
    <property type="project" value="InterPro"/>
</dbReference>
<dbReference type="InterPro" id="IPR003593">
    <property type="entry name" value="AAA+_ATPase"/>
</dbReference>
<dbReference type="NCBIfam" id="TIGR02203">
    <property type="entry name" value="MsbA_lipidA"/>
    <property type="match status" value="1"/>
</dbReference>
<dbReference type="CDD" id="cd18552">
    <property type="entry name" value="ABC_6TM_MsbA_like"/>
    <property type="match status" value="1"/>
</dbReference>
<feature type="transmembrane region" description="Helical" evidence="11">
    <location>
        <begin position="27"/>
        <end position="47"/>
    </location>
</feature>
<keyword evidence="7" id="KW-1278">Translocase</keyword>
<dbReference type="PANTHER" id="PTHR43394">
    <property type="entry name" value="ATP-DEPENDENT PERMEASE MDL1, MITOCHONDRIAL"/>
    <property type="match status" value="1"/>
</dbReference>
<feature type="transmembrane region" description="Helical" evidence="11">
    <location>
        <begin position="67"/>
        <end position="94"/>
    </location>
</feature>
<keyword evidence="6 14" id="KW-0067">ATP-binding</keyword>
<dbReference type="GO" id="GO:0005524">
    <property type="term" value="F:ATP binding"/>
    <property type="evidence" value="ECO:0007669"/>
    <property type="project" value="UniProtKB-KW"/>
</dbReference>
<keyword evidence="10 11" id="KW-0472">Membrane</keyword>
<keyword evidence="2" id="KW-0813">Transport</keyword>
<dbReference type="PROSITE" id="PS50929">
    <property type="entry name" value="ABC_TM1F"/>
    <property type="match status" value="1"/>
</dbReference>
<evidence type="ECO:0000256" key="11">
    <source>
        <dbReference type="SAM" id="Phobius"/>
    </source>
</evidence>
<keyword evidence="9" id="KW-0445">Lipid transport</keyword>
<feature type="transmembrane region" description="Helical" evidence="11">
    <location>
        <begin position="170"/>
        <end position="188"/>
    </location>
</feature>
<evidence type="ECO:0000256" key="5">
    <source>
        <dbReference type="ARBA" id="ARBA00022741"/>
    </source>
</evidence>
<name>A0A2T4D869_9GAMM</name>
<evidence type="ECO:0000256" key="2">
    <source>
        <dbReference type="ARBA" id="ARBA00022448"/>
    </source>
</evidence>
<dbReference type="Pfam" id="PF00005">
    <property type="entry name" value="ABC_tran"/>
    <property type="match status" value="1"/>
</dbReference>
<evidence type="ECO:0000256" key="9">
    <source>
        <dbReference type="ARBA" id="ARBA00023055"/>
    </source>
</evidence>
<dbReference type="PROSITE" id="PS00211">
    <property type="entry name" value="ABC_TRANSPORTER_1"/>
    <property type="match status" value="1"/>
</dbReference>
<keyword evidence="4 11" id="KW-0812">Transmembrane</keyword>
<evidence type="ECO:0000256" key="4">
    <source>
        <dbReference type="ARBA" id="ARBA00022692"/>
    </source>
</evidence>
<evidence type="ECO:0000256" key="8">
    <source>
        <dbReference type="ARBA" id="ARBA00022989"/>
    </source>
</evidence>
<comment type="caution">
    <text evidence="14">The sequence shown here is derived from an EMBL/GenBank/DDBJ whole genome shotgun (WGS) entry which is preliminary data.</text>
</comment>
<keyword evidence="5" id="KW-0547">Nucleotide-binding</keyword>
<dbReference type="InterPro" id="IPR003439">
    <property type="entry name" value="ABC_transporter-like_ATP-bd"/>
</dbReference>
<evidence type="ECO:0000256" key="7">
    <source>
        <dbReference type="ARBA" id="ARBA00022967"/>
    </source>
</evidence>
<gene>
    <name evidence="14" type="primary">msbA</name>
    <name evidence="14" type="ORF">C9927_00850</name>
</gene>
<dbReference type="SUPFAM" id="SSF90123">
    <property type="entry name" value="ABC transporter transmembrane region"/>
    <property type="match status" value="1"/>
</dbReference>
<dbReference type="SMART" id="SM00382">
    <property type="entry name" value="AAA"/>
    <property type="match status" value="1"/>
</dbReference>
<evidence type="ECO:0000313" key="15">
    <source>
        <dbReference type="Proteomes" id="UP000242087"/>
    </source>
</evidence>
<dbReference type="InterPro" id="IPR017871">
    <property type="entry name" value="ABC_transporter-like_CS"/>
</dbReference>
<dbReference type="PANTHER" id="PTHR43394:SF1">
    <property type="entry name" value="ATP-BINDING CASSETTE SUB-FAMILY B MEMBER 10, MITOCHONDRIAL"/>
    <property type="match status" value="1"/>
</dbReference>
<sequence>MNDTQLNPEVRDRTFRRLMGYVKPYKVAFIVSIIGMLGYAAVDTFFLSQIETLIDDGLTDRNAQIMIYGAIFVPVIFIARGLFNFISSYALNWVGFRVVTTMRQELFDHMMKLPVSFHDRHSTGELLSKITYTTQQVAEASSRAVSILIKEGAFVFGLLCLMFYHSWQLSLVFLVIGPLIAKVVAVVSKRFRRVSSRIQTAMGNVTTLAEQMLNGHKVVVMYEGQKRESKRFEHINNVTRNQNMKLVNAQTISTSVIQLIASFSLSMVLVLASFPEMFAQLTAGGFTTILTAMIILLRPLKQLTTVNSDFQRGIAAAQSIFELLDQKIERDTGKNRVDRVAGNIEFRDVCFAYDEADSPALDHVSFSVAEGKTLALVGRSGSGKSTISNLLTRFYTPQDGVILLDDVDIFDYKLKSLRRQFAVVSQHVTLFNDSIANNIAYGASGKISPERIREVAEQAYVTEFTDNLPLGLDTMVGENGVMLSGGQRQRIAIARALLRDAPILILDEATSALDTESERHIQHALSRLQQNRTSIVIAHRLSTIESADEILVLENGKVIERGSHKQLLESQGAYHQLYRLQFSGEEQ</sequence>
<dbReference type="InterPro" id="IPR039421">
    <property type="entry name" value="Type_1_exporter"/>
</dbReference>
<dbReference type="FunFam" id="3.40.50.300:FF:000140">
    <property type="entry name" value="Lipid A export ATP-binding/permease protein MsbA"/>
    <property type="match status" value="1"/>
</dbReference>
<comment type="subcellular location">
    <subcellularLocation>
        <location evidence="1">Cell membrane</location>
        <topology evidence="1">Multi-pass membrane protein</topology>
    </subcellularLocation>
</comment>
<dbReference type="InterPro" id="IPR011527">
    <property type="entry name" value="ABC1_TM_dom"/>
</dbReference>
<dbReference type="InterPro" id="IPR011917">
    <property type="entry name" value="ABC_transpr_lipidA"/>
</dbReference>
<evidence type="ECO:0000259" key="13">
    <source>
        <dbReference type="PROSITE" id="PS50929"/>
    </source>
</evidence>
<protein>
    <submittedName>
        <fullName evidence="14">Lipid A export permease/ATP-binding protein MsbA</fullName>
    </submittedName>
</protein>
<dbReference type="Pfam" id="PF00664">
    <property type="entry name" value="ABC_membrane"/>
    <property type="match status" value="1"/>
</dbReference>
<feature type="transmembrane region" description="Helical" evidence="11">
    <location>
        <begin position="252"/>
        <end position="272"/>
    </location>
</feature>
<dbReference type="GO" id="GO:0005886">
    <property type="term" value="C:plasma membrane"/>
    <property type="evidence" value="ECO:0007669"/>
    <property type="project" value="UniProtKB-SubCell"/>
</dbReference>
<keyword evidence="8 11" id="KW-1133">Transmembrane helix</keyword>
<proteinExistence type="predicted"/>
<dbReference type="GO" id="GO:0016887">
    <property type="term" value="F:ATP hydrolysis activity"/>
    <property type="evidence" value="ECO:0007669"/>
    <property type="project" value="InterPro"/>
</dbReference>
<dbReference type="Gene3D" id="3.40.50.300">
    <property type="entry name" value="P-loop containing nucleotide triphosphate hydrolases"/>
    <property type="match status" value="1"/>
</dbReference>
<feature type="transmembrane region" description="Helical" evidence="11">
    <location>
        <begin position="278"/>
        <end position="297"/>
    </location>
</feature>
<feature type="transmembrane region" description="Helical" evidence="11">
    <location>
        <begin position="144"/>
        <end position="164"/>
    </location>
</feature>
<evidence type="ECO:0000259" key="12">
    <source>
        <dbReference type="PROSITE" id="PS50893"/>
    </source>
</evidence>
<evidence type="ECO:0000256" key="1">
    <source>
        <dbReference type="ARBA" id="ARBA00004651"/>
    </source>
</evidence>
<dbReference type="GO" id="GO:0015421">
    <property type="term" value="F:ABC-type oligopeptide transporter activity"/>
    <property type="evidence" value="ECO:0007669"/>
    <property type="project" value="TreeGrafter"/>
</dbReference>
<reference evidence="14 15" key="1">
    <citation type="submission" date="2018-03" db="EMBL/GenBank/DDBJ databases">
        <title>Cross-interface Injection: A General Nanoliter Liquid Handling Method Applied to Single Cells Genome Amplification Automated Nanoliter Liquid Handling Applied to Single Cell Multiple Displacement Amplification.</title>
        <authorList>
            <person name="Yun J."/>
            <person name="Xu P."/>
            <person name="Xu J."/>
            <person name="Dai X."/>
            <person name="Wang Y."/>
            <person name="Zheng X."/>
            <person name="Cao C."/>
            <person name="Yi Q."/>
            <person name="Zhu Y."/>
            <person name="Wang L."/>
            <person name="Dong Z."/>
            <person name="Huang Y."/>
            <person name="Huang L."/>
            <person name="Du W."/>
        </authorList>
    </citation>
    <scope>NUCLEOTIDE SEQUENCE [LARGE SCALE GENOMIC DNA]</scope>
    <source>
        <strain evidence="14 15">A12-4</strain>
    </source>
</reference>
<dbReference type="Gene3D" id="1.20.1560.10">
    <property type="entry name" value="ABC transporter type 1, transmembrane domain"/>
    <property type="match status" value="1"/>
</dbReference>
<feature type="domain" description="ABC transporter" evidence="12">
    <location>
        <begin position="344"/>
        <end position="580"/>
    </location>
</feature>
<keyword evidence="3" id="KW-1003">Cell membrane</keyword>
<dbReference type="PROSITE" id="PS50893">
    <property type="entry name" value="ABC_TRANSPORTER_2"/>
    <property type="match status" value="1"/>
</dbReference>
<evidence type="ECO:0000256" key="10">
    <source>
        <dbReference type="ARBA" id="ARBA00023136"/>
    </source>
</evidence>
<dbReference type="SUPFAM" id="SSF52540">
    <property type="entry name" value="P-loop containing nucleoside triphosphate hydrolases"/>
    <property type="match status" value="1"/>
</dbReference>
<organism evidence="14 15">
    <name type="scientific">Pseudidiomarina aestuarii</name>
    <dbReference type="NCBI Taxonomy" id="624146"/>
    <lineage>
        <taxon>Bacteria</taxon>
        <taxon>Pseudomonadati</taxon>
        <taxon>Pseudomonadota</taxon>
        <taxon>Gammaproteobacteria</taxon>
        <taxon>Alteromonadales</taxon>
        <taxon>Idiomarinaceae</taxon>
        <taxon>Pseudidiomarina</taxon>
    </lineage>
</organism>
<accession>A0A2T4D869</accession>
<dbReference type="EMBL" id="PYVF01000006">
    <property type="protein sequence ID" value="PTB90026.1"/>
    <property type="molecule type" value="Genomic_DNA"/>
</dbReference>
<evidence type="ECO:0000313" key="14">
    <source>
        <dbReference type="EMBL" id="PTB90026.1"/>
    </source>
</evidence>
<dbReference type="InterPro" id="IPR027417">
    <property type="entry name" value="P-loop_NTPase"/>
</dbReference>
<dbReference type="AlphaFoldDB" id="A0A2T4D869"/>
<dbReference type="InterPro" id="IPR036640">
    <property type="entry name" value="ABC1_TM_sf"/>
</dbReference>
<feature type="domain" description="ABC transmembrane type-1" evidence="13">
    <location>
        <begin position="30"/>
        <end position="312"/>
    </location>
</feature>
<evidence type="ECO:0000256" key="6">
    <source>
        <dbReference type="ARBA" id="ARBA00022840"/>
    </source>
</evidence>
<dbReference type="Proteomes" id="UP000242087">
    <property type="component" value="Unassembled WGS sequence"/>
</dbReference>
<evidence type="ECO:0000256" key="3">
    <source>
        <dbReference type="ARBA" id="ARBA00022475"/>
    </source>
</evidence>